<evidence type="ECO:0000313" key="3">
    <source>
        <dbReference type="Proteomes" id="UP000198906"/>
    </source>
</evidence>
<evidence type="ECO:0000313" key="2">
    <source>
        <dbReference type="EMBL" id="SCL25831.1"/>
    </source>
</evidence>
<feature type="domain" description="Trypsin-co-occurring" evidence="1">
    <location>
        <begin position="8"/>
        <end position="98"/>
    </location>
</feature>
<dbReference type="EMBL" id="FMHU01000002">
    <property type="protein sequence ID" value="SCL25831.1"/>
    <property type="molecule type" value="Genomic_DNA"/>
</dbReference>
<dbReference type="NCBIfam" id="NF041216">
    <property type="entry name" value="CU044_2847_fam"/>
    <property type="match status" value="1"/>
</dbReference>
<gene>
    <name evidence="2" type="ORF">GA0074694_4337</name>
</gene>
<name>A0A1C6S919_9ACTN</name>
<proteinExistence type="predicted"/>
<accession>A0A1C6S919</accession>
<protein>
    <recommendedName>
        <fullName evidence="1">Trypsin-co-occurring domain-containing protein</fullName>
    </recommendedName>
</protein>
<organism evidence="2 3">
    <name type="scientific">Micromonospora inyonensis</name>
    <dbReference type="NCBI Taxonomy" id="47866"/>
    <lineage>
        <taxon>Bacteria</taxon>
        <taxon>Bacillati</taxon>
        <taxon>Actinomycetota</taxon>
        <taxon>Actinomycetes</taxon>
        <taxon>Micromonosporales</taxon>
        <taxon>Micromonosporaceae</taxon>
        <taxon>Micromonospora</taxon>
    </lineage>
</organism>
<dbReference type="AlphaFoldDB" id="A0A1C6S919"/>
<dbReference type="RefSeq" id="WP_141714227.1">
    <property type="nucleotide sequence ID" value="NZ_FMHU01000002.1"/>
</dbReference>
<dbReference type="Proteomes" id="UP000198906">
    <property type="component" value="Unassembled WGS sequence"/>
</dbReference>
<dbReference type="InterPro" id="IPR045794">
    <property type="entry name" value="Trypco1"/>
</dbReference>
<evidence type="ECO:0000259" key="1">
    <source>
        <dbReference type="Pfam" id="PF19493"/>
    </source>
</evidence>
<reference evidence="3" key="1">
    <citation type="submission" date="2016-06" db="EMBL/GenBank/DDBJ databases">
        <authorList>
            <person name="Varghese N."/>
        </authorList>
    </citation>
    <scope>NUCLEOTIDE SEQUENCE [LARGE SCALE GENOMIC DNA]</scope>
    <source>
        <strain evidence="3">DSM 46123</strain>
    </source>
</reference>
<dbReference type="STRING" id="47866.GA0074694_4337"/>
<keyword evidence="3" id="KW-1185">Reference proteome</keyword>
<sequence length="109" mass="11581">MRELIEVHLPSGRSMWVTVDSEQESRDVGFGERFAELPGLAEIVEWVTSGVTAGLRHAKPDRLTAELGVELAVGERGLVAALGGVGGKTAVKVTMSWGPADDEPATDPR</sequence>
<dbReference type="Pfam" id="PF19493">
    <property type="entry name" value="Trypco1"/>
    <property type="match status" value="1"/>
</dbReference>